<proteinExistence type="predicted"/>
<reference evidence="2" key="1">
    <citation type="journal article" date="2020" name="Nat. Commun.">
        <title>Large-scale genome sequencing of mycorrhizal fungi provides insights into the early evolution of symbiotic traits.</title>
        <authorList>
            <person name="Miyauchi S."/>
            <person name="Kiss E."/>
            <person name="Kuo A."/>
            <person name="Drula E."/>
            <person name="Kohler A."/>
            <person name="Sanchez-Garcia M."/>
            <person name="Morin E."/>
            <person name="Andreopoulos B."/>
            <person name="Barry K.W."/>
            <person name="Bonito G."/>
            <person name="Buee M."/>
            <person name="Carver A."/>
            <person name="Chen C."/>
            <person name="Cichocki N."/>
            <person name="Clum A."/>
            <person name="Culley D."/>
            <person name="Crous P.W."/>
            <person name="Fauchery L."/>
            <person name="Girlanda M."/>
            <person name="Hayes R.D."/>
            <person name="Keri Z."/>
            <person name="LaButti K."/>
            <person name="Lipzen A."/>
            <person name="Lombard V."/>
            <person name="Magnuson J."/>
            <person name="Maillard F."/>
            <person name="Murat C."/>
            <person name="Nolan M."/>
            <person name="Ohm R.A."/>
            <person name="Pangilinan J."/>
            <person name="Pereira M.F."/>
            <person name="Perotto S."/>
            <person name="Peter M."/>
            <person name="Pfister S."/>
            <person name="Riley R."/>
            <person name="Sitrit Y."/>
            <person name="Stielow J.B."/>
            <person name="Szollosi G."/>
            <person name="Zifcakova L."/>
            <person name="Stursova M."/>
            <person name="Spatafora J.W."/>
            <person name="Tedersoo L."/>
            <person name="Vaario L.M."/>
            <person name="Yamada A."/>
            <person name="Yan M."/>
            <person name="Wang P."/>
            <person name="Xu J."/>
            <person name="Bruns T."/>
            <person name="Baldrian P."/>
            <person name="Vilgalys R."/>
            <person name="Dunand C."/>
            <person name="Henrissat B."/>
            <person name="Grigoriev I.V."/>
            <person name="Hibbett D."/>
            <person name="Nagy L.G."/>
            <person name="Martin F.M."/>
        </authorList>
    </citation>
    <scope>NUCLEOTIDE SEQUENCE</scope>
    <source>
        <strain evidence="2">UP504</strain>
    </source>
</reference>
<evidence type="ECO:0000313" key="3">
    <source>
        <dbReference type="Proteomes" id="UP000886523"/>
    </source>
</evidence>
<protein>
    <submittedName>
        <fullName evidence="2">Uncharacterized protein</fullName>
    </submittedName>
</protein>
<feature type="compositionally biased region" description="Polar residues" evidence="1">
    <location>
        <begin position="77"/>
        <end position="86"/>
    </location>
</feature>
<feature type="region of interest" description="Disordered" evidence="1">
    <location>
        <begin position="1"/>
        <end position="47"/>
    </location>
</feature>
<dbReference type="AlphaFoldDB" id="A0A9P6B9L9"/>
<evidence type="ECO:0000256" key="1">
    <source>
        <dbReference type="SAM" id="MobiDB-lite"/>
    </source>
</evidence>
<feature type="compositionally biased region" description="Basic and acidic residues" evidence="1">
    <location>
        <begin position="17"/>
        <end position="28"/>
    </location>
</feature>
<feature type="region of interest" description="Disordered" evidence="1">
    <location>
        <begin position="77"/>
        <end position="118"/>
    </location>
</feature>
<dbReference type="Proteomes" id="UP000886523">
    <property type="component" value="Unassembled WGS sequence"/>
</dbReference>
<sequence>MNHTPASRVCGSHLNPRPHEPPNHDNHHTRPANRGVKPGQTTHPLQRISLPLNEYMPENLTVGAGVWYYRIESEAPETTTHTTVNHQAMPPQMATNEPGERPSESPRQQCPVPHTPLSGGYHVTDATCDIPPPLTL</sequence>
<keyword evidence="3" id="KW-1185">Reference proteome</keyword>
<accession>A0A9P6B9L9</accession>
<dbReference type="EMBL" id="MU128914">
    <property type="protein sequence ID" value="KAF9520037.1"/>
    <property type="molecule type" value="Genomic_DNA"/>
</dbReference>
<organism evidence="2 3">
    <name type="scientific">Hydnum rufescens UP504</name>
    <dbReference type="NCBI Taxonomy" id="1448309"/>
    <lineage>
        <taxon>Eukaryota</taxon>
        <taxon>Fungi</taxon>
        <taxon>Dikarya</taxon>
        <taxon>Basidiomycota</taxon>
        <taxon>Agaricomycotina</taxon>
        <taxon>Agaricomycetes</taxon>
        <taxon>Cantharellales</taxon>
        <taxon>Hydnaceae</taxon>
        <taxon>Hydnum</taxon>
    </lineage>
</organism>
<gene>
    <name evidence="2" type="ORF">BS47DRAFT_1357772</name>
</gene>
<evidence type="ECO:0000313" key="2">
    <source>
        <dbReference type="EMBL" id="KAF9520037.1"/>
    </source>
</evidence>
<comment type="caution">
    <text evidence="2">The sequence shown here is derived from an EMBL/GenBank/DDBJ whole genome shotgun (WGS) entry which is preliminary data.</text>
</comment>
<name>A0A9P6B9L9_9AGAM</name>